<evidence type="ECO:0000313" key="3">
    <source>
        <dbReference type="Proteomes" id="UP001304461"/>
    </source>
</evidence>
<organism evidence="2 3">
    <name type="scientific">Cyanobium gracile UHCC 0139</name>
    <dbReference type="NCBI Taxonomy" id="3110308"/>
    <lineage>
        <taxon>Bacteria</taxon>
        <taxon>Bacillati</taxon>
        <taxon>Cyanobacteriota</taxon>
        <taxon>Cyanophyceae</taxon>
        <taxon>Synechococcales</taxon>
        <taxon>Prochlorococcaceae</taxon>
        <taxon>Cyanobium</taxon>
    </lineage>
</organism>
<keyword evidence="3" id="KW-1185">Reference proteome</keyword>
<dbReference type="Pfam" id="PF21977">
    <property type="entry name" value="DUF6926"/>
    <property type="match status" value="1"/>
</dbReference>
<dbReference type="InterPro" id="IPR053839">
    <property type="entry name" value="DUF6926"/>
</dbReference>
<evidence type="ECO:0000313" key="2">
    <source>
        <dbReference type="EMBL" id="MEA5392148.1"/>
    </source>
</evidence>
<dbReference type="Proteomes" id="UP001304461">
    <property type="component" value="Unassembled WGS sequence"/>
</dbReference>
<proteinExistence type="predicted"/>
<reference evidence="2 3" key="1">
    <citation type="submission" date="2023-12" db="EMBL/GenBank/DDBJ databases">
        <title>Baltic Sea Cyanobacteria.</title>
        <authorList>
            <person name="Delbaje E."/>
            <person name="Fewer D.P."/>
            <person name="Shishido T.K."/>
        </authorList>
    </citation>
    <scope>NUCLEOTIDE SEQUENCE [LARGE SCALE GENOMIC DNA]</scope>
    <source>
        <strain evidence="2 3">UHCC 0139</strain>
    </source>
</reference>
<feature type="domain" description="DUF6926" evidence="1">
    <location>
        <begin position="38"/>
        <end position="84"/>
    </location>
</feature>
<accession>A0ABU5RWI0</accession>
<comment type="caution">
    <text evidence="2">The sequence shown here is derived from an EMBL/GenBank/DDBJ whole genome shotgun (WGS) entry which is preliminary data.</text>
</comment>
<protein>
    <recommendedName>
        <fullName evidence="1">DUF6926 domain-containing protein</fullName>
    </recommendedName>
</protein>
<evidence type="ECO:0000259" key="1">
    <source>
        <dbReference type="Pfam" id="PF21977"/>
    </source>
</evidence>
<gene>
    <name evidence="2" type="ORF">VB738_12855</name>
</gene>
<name>A0ABU5RWI0_9CYAN</name>
<dbReference type="RefSeq" id="WP_323306113.1">
    <property type="nucleotide sequence ID" value="NZ_JAYGHX010000008.1"/>
</dbReference>
<sequence length="127" mass="13900">MPTSSLYLPDPPLCPPEPVFLTRDERDARHPSLVSYLLPTHWACYFIHGDSSGLDEDEIAAADGWWAETFSTKSATCVDADEEYGFTRYHDAAGYCLATDCTMYRFLLLAPPAGVLPVGAPAPQAQS</sequence>
<dbReference type="EMBL" id="JAYGHX010000008">
    <property type="protein sequence ID" value="MEA5392148.1"/>
    <property type="molecule type" value="Genomic_DNA"/>
</dbReference>